<keyword evidence="8" id="KW-0687">Ribonucleoprotein</keyword>
<dbReference type="AlphaFoldDB" id="A0A0H5R6G6"/>
<dbReference type="InterPro" id="IPR026270">
    <property type="entry name" value="SRP72"/>
</dbReference>
<dbReference type="GO" id="GO:0008312">
    <property type="term" value="F:7S RNA binding"/>
    <property type="evidence" value="ECO:0007669"/>
    <property type="project" value="InterPro"/>
</dbReference>
<evidence type="ECO:0000259" key="10">
    <source>
        <dbReference type="Pfam" id="PF08492"/>
    </source>
</evidence>
<evidence type="ECO:0000256" key="5">
    <source>
        <dbReference type="ARBA" id="ARBA00022490"/>
    </source>
</evidence>
<feature type="region of interest" description="Disordered" evidence="9">
    <location>
        <begin position="548"/>
        <end position="650"/>
    </location>
</feature>
<accession>A0A0H5R6G6</accession>
<keyword evidence="5" id="KW-0963">Cytoplasm</keyword>
<feature type="compositionally biased region" description="Basic residues" evidence="9">
    <location>
        <begin position="548"/>
        <end position="558"/>
    </location>
</feature>
<evidence type="ECO:0000313" key="11">
    <source>
        <dbReference type="EMBL" id="CRZ09735.1"/>
    </source>
</evidence>
<evidence type="ECO:0000256" key="8">
    <source>
        <dbReference type="ARBA" id="ARBA00023274"/>
    </source>
</evidence>
<evidence type="ECO:0000256" key="7">
    <source>
        <dbReference type="ARBA" id="ARBA00023135"/>
    </source>
</evidence>
<sequence length="650" mass="72184">DLVMFGGAPNPDSGSDSRQLQTQSLWADLNRAIQEESHGDAADCCTKILKITPDDETAARCLLVAHLQLDRLAEAQTVLECNPVLLPVCVFERAYLLYRLKRNAEALETLQTLSVDDASVLHLSALLSSRMGNYSIAAKTYQNFLKDPELIPESKLEILTNYTAVCQPEEAVNILNELSTDCRTHAIVYNVACRQISADNMPAAEEYLLQAIDICKKSDLSEEEVQEELIPMQVQLAYVRQARGFAAEAKDIYHQALDSIPAKQQPVAAAVASLNLMSLRHKDEKHFDSAKRLARAMKVDQSKLTEHQKETLEKNRALLMFYEKKTKNCIEFSTSFLSKTPSDGFALSLWCAAFLKERKGDELIQQLRGQTNLVSRLALLQIFVDRNEKAKGLELLSSFATSHIRYQPAFVALIVSMQDLSSQISTLHDAVAYMLKNNSTSPALKIFISKLGDALIKDGKYDEARSVLLNGFEVFPRDPHILKRLISAYFGNGELPPESVIELLPPISELSADDISSLEEKISAVPNYVSKKKLSTVDDSVPSVAAVVKKRKKKRAPRYPRGFDPANPGPPPDPERWLPRYERTKGRRRGQGLSKGPQGALPAGAAGSGRTRAHRGTEDKNYLDNQRQKAQSQPLPSATASTSGKKQKRR</sequence>
<reference evidence="11" key="1">
    <citation type="submission" date="2015-04" db="EMBL/GenBank/DDBJ databases">
        <title>The genome sequence of the plant pathogenic Rhizarian Plasmodiophora brassicae reveals insights in its biotrophic life cycle and the origin of chitin synthesis.</title>
        <authorList>
            <person name="Schwelm A."/>
            <person name="Fogelqvist J."/>
            <person name="Knaust A."/>
            <person name="Julke S."/>
            <person name="Lilja T."/>
            <person name="Dhandapani V."/>
            <person name="Bonilla-Rosso G."/>
            <person name="Karlsson M."/>
            <person name="Shevchenko A."/>
            <person name="Choi S.R."/>
            <person name="Kim H.G."/>
            <person name="Park J.Y."/>
            <person name="Lim Y.P."/>
            <person name="Ludwig-Muller J."/>
            <person name="Dixelius C."/>
        </authorList>
    </citation>
    <scope>NUCLEOTIDE SEQUENCE</scope>
    <source>
        <tissue evidence="11">Potato root galls</tissue>
    </source>
</reference>
<evidence type="ECO:0000256" key="1">
    <source>
        <dbReference type="ARBA" id="ARBA00004240"/>
    </source>
</evidence>
<comment type="similarity">
    <text evidence="3">Belongs to the SRP72 family.</text>
</comment>
<organism evidence="11">
    <name type="scientific">Spongospora subterranea</name>
    <dbReference type="NCBI Taxonomy" id="70186"/>
    <lineage>
        <taxon>Eukaryota</taxon>
        <taxon>Sar</taxon>
        <taxon>Rhizaria</taxon>
        <taxon>Endomyxa</taxon>
        <taxon>Phytomyxea</taxon>
        <taxon>Plasmodiophorida</taxon>
        <taxon>Plasmodiophoridae</taxon>
        <taxon>Spongospora</taxon>
    </lineage>
</organism>
<proteinExistence type="inferred from homology"/>
<evidence type="ECO:0000256" key="4">
    <source>
        <dbReference type="ARBA" id="ARBA00018350"/>
    </source>
</evidence>
<feature type="domain" description="Signal recognition particle SRP72 subunit RNA-binding" evidence="10">
    <location>
        <begin position="545"/>
        <end position="584"/>
    </location>
</feature>
<feature type="non-terminal residue" evidence="11">
    <location>
        <position position="1"/>
    </location>
</feature>
<evidence type="ECO:0000256" key="9">
    <source>
        <dbReference type="SAM" id="MobiDB-lite"/>
    </source>
</evidence>
<keyword evidence="6" id="KW-0256">Endoplasmic reticulum</keyword>
<dbReference type="GO" id="GO:0005786">
    <property type="term" value="C:signal recognition particle, endoplasmic reticulum targeting"/>
    <property type="evidence" value="ECO:0007669"/>
    <property type="project" value="UniProtKB-KW"/>
</dbReference>
<dbReference type="PANTHER" id="PTHR14094:SF9">
    <property type="entry name" value="SIGNAL RECOGNITION PARTICLE SUBUNIT SRP72"/>
    <property type="match status" value="1"/>
</dbReference>
<dbReference type="Pfam" id="PF08492">
    <property type="entry name" value="SRP72"/>
    <property type="match status" value="1"/>
</dbReference>
<evidence type="ECO:0000256" key="6">
    <source>
        <dbReference type="ARBA" id="ARBA00022824"/>
    </source>
</evidence>
<protein>
    <recommendedName>
        <fullName evidence="4">Signal recognition particle subunit SRP72</fullName>
    </recommendedName>
</protein>
<dbReference type="Gene3D" id="1.25.40.10">
    <property type="entry name" value="Tetratricopeptide repeat domain"/>
    <property type="match status" value="2"/>
</dbReference>
<dbReference type="InterPro" id="IPR013699">
    <property type="entry name" value="Signal_recog_part_SRP72_RNA-bd"/>
</dbReference>
<feature type="compositionally biased region" description="Basic and acidic residues" evidence="9">
    <location>
        <begin position="573"/>
        <end position="584"/>
    </location>
</feature>
<dbReference type="GO" id="GO:0006614">
    <property type="term" value="P:SRP-dependent cotranslational protein targeting to membrane"/>
    <property type="evidence" value="ECO:0007669"/>
    <property type="project" value="InterPro"/>
</dbReference>
<evidence type="ECO:0000256" key="3">
    <source>
        <dbReference type="ARBA" id="ARBA00007676"/>
    </source>
</evidence>
<dbReference type="GO" id="GO:0043022">
    <property type="term" value="F:ribosome binding"/>
    <property type="evidence" value="ECO:0007669"/>
    <property type="project" value="TreeGrafter"/>
</dbReference>
<dbReference type="InterPro" id="IPR011990">
    <property type="entry name" value="TPR-like_helical_dom_sf"/>
</dbReference>
<evidence type="ECO:0000256" key="2">
    <source>
        <dbReference type="ARBA" id="ARBA00004496"/>
    </source>
</evidence>
<dbReference type="GO" id="GO:0005783">
    <property type="term" value="C:endoplasmic reticulum"/>
    <property type="evidence" value="ECO:0007669"/>
    <property type="project" value="UniProtKB-SubCell"/>
</dbReference>
<dbReference type="PIRSF" id="PIRSF038922">
    <property type="entry name" value="SRP72"/>
    <property type="match status" value="1"/>
</dbReference>
<dbReference type="PANTHER" id="PTHR14094">
    <property type="entry name" value="SIGNAL RECOGNITION PARTICLE 72"/>
    <property type="match status" value="1"/>
</dbReference>
<comment type="subcellular location">
    <subcellularLocation>
        <location evidence="2">Cytoplasm</location>
    </subcellularLocation>
    <subcellularLocation>
        <location evidence="1">Endoplasmic reticulum</location>
    </subcellularLocation>
</comment>
<dbReference type="SUPFAM" id="SSF48452">
    <property type="entry name" value="TPR-like"/>
    <property type="match status" value="2"/>
</dbReference>
<name>A0A0H5R6G6_9EUKA</name>
<keyword evidence="7" id="KW-0733">Signal recognition particle</keyword>
<feature type="compositionally biased region" description="Polar residues" evidence="9">
    <location>
        <begin position="623"/>
        <end position="644"/>
    </location>
</feature>
<dbReference type="EMBL" id="HACM01009293">
    <property type="protein sequence ID" value="CRZ09735.1"/>
    <property type="molecule type" value="Transcribed_RNA"/>
</dbReference>
<feature type="compositionally biased region" description="Low complexity" evidence="9">
    <location>
        <begin position="596"/>
        <end position="609"/>
    </location>
</feature>